<organism evidence="4 5">
    <name type="scientific">Loktanella salsilacus</name>
    <dbReference type="NCBI Taxonomy" id="195913"/>
    <lineage>
        <taxon>Bacteria</taxon>
        <taxon>Pseudomonadati</taxon>
        <taxon>Pseudomonadota</taxon>
        <taxon>Alphaproteobacteria</taxon>
        <taxon>Rhodobacterales</taxon>
        <taxon>Roseobacteraceae</taxon>
        <taxon>Loktanella</taxon>
    </lineage>
</organism>
<gene>
    <name evidence="4" type="ORF">SAMN04488004_11066</name>
</gene>
<evidence type="ECO:0000256" key="2">
    <source>
        <dbReference type="ARBA" id="ARBA00022679"/>
    </source>
</evidence>
<accession>A0A1I4FRA0</accession>
<sequence>MTRRPTVLHLVDDTTAGGVMRVVDFLVTSGDLQAQARHVTQQVARGRIRPARLKADVIVSHLTLNWRGMPGLAALRAVNLRTPMIHVEHSYTAGFVTHNVSCPGRFLAMLRLGFANFDKVVAVSAAQAKWIDENALCPADKITVIPSCVDLQAFRAVPGHAGPVRVFGAIGRLDRQKGFDTLIAAFRTLSSPEMALHIYGQGDEEASLRRLASDDPRIHFKGFSAAPTLAFAAVDAVIMPSRWEAYGLVAIEALSAGRSVICADVDGLNDHAAHGGMVVPLGTKSEICHALSRVMTRGTGLVAQNRSVRVLEDAFLQSWSDLIAHQGASHRWSARGTGLQPSQS</sequence>
<dbReference type="Gene3D" id="3.40.50.2000">
    <property type="entry name" value="Glycogen Phosphorylase B"/>
    <property type="match status" value="2"/>
</dbReference>
<dbReference type="RefSeq" id="WP_090189242.1">
    <property type="nucleotide sequence ID" value="NZ_FOTF01000010.1"/>
</dbReference>
<evidence type="ECO:0000313" key="5">
    <source>
        <dbReference type="Proteomes" id="UP000199550"/>
    </source>
</evidence>
<evidence type="ECO:0000259" key="3">
    <source>
        <dbReference type="Pfam" id="PF13439"/>
    </source>
</evidence>
<keyword evidence="2 4" id="KW-0808">Transferase</keyword>
<evidence type="ECO:0000313" key="4">
    <source>
        <dbReference type="EMBL" id="SFL20382.1"/>
    </source>
</evidence>
<dbReference type="STRING" id="195913.SAMN04488004_11066"/>
<dbReference type="PANTHER" id="PTHR12526:SF510">
    <property type="entry name" value="D-INOSITOL 3-PHOSPHATE GLYCOSYLTRANSFERASE"/>
    <property type="match status" value="1"/>
</dbReference>
<dbReference type="EMBL" id="FOTF01000010">
    <property type="protein sequence ID" value="SFL20382.1"/>
    <property type="molecule type" value="Genomic_DNA"/>
</dbReference>
<dbReference type="SUPFAM" id="SSF53756">
    <property type="entry name" value="UDP-Glycosyltransferase/glycogen phosphorylase"/>
    <property type="match status" value="1"/>
</dbReference>
<dbReference type="Pfam" id="PF13439">
    <property type="entry name" value="Glyco_transf_4"/>
    <property type="match status" value="1"/>
</dbReference>
<dbReference type="AlphaFoldDB" id="A0A1I4FRA0"/>
<keyword evidence="1" id="KW-0328">Glycosyltransferase</keyword>
<name>A0A1I4FRA0_9RHOB</name>
<dbReference type="Proteomes" id="UP000199550">
    <property type="component" value="Unassembled WGS sequence"/>
</dbReference>
<dbReference type="GO" id="GO:0016757">
    <property type="term" value="F:glycosyltransferase activity"/>
    <property type="evidence" value="ECO:0007669"/>
    <property type="project" value="UniProtKB-KW"/>
</dbReference>
<evidence type="ECO:0000256" key="1">
    <source>
        <dbReference type="ARBA" id="ARBA00022676"/>
    </source>
</evidence>
<reference evidence="5" key="1">
    <citation type="submission" date="2016-10" db="EMBL/GenBank/DDBJ databases">
        <authorList>
            <person name="Varghese N."/>
            <person name="Submissions S."/>
        </authorList>
    </citation>
    <scope>NUCLEOTIDE SEQUENCE [LARGE SCALE GENOMIC DNA]</scope>
    <source>
        <strain evidence="5">DSM 16199</strain>
    </source>
</reference>
<dbReference type="CDD" id="cd03801">
    <property type="entry name" value="GT4_PimA-like"/>
    <property type="match status" value="1"/>
</dbReference>
<dbReference type="Pfam" id="PF13692">
    <property type="entry name" value="Glyco_trans_1_4"/>
    <property type="match status" value="1"/>
</dbReference>
<keyword evidence="5" id="KW-1185">Reference proteome</keyword>
<protein>
    <submittedName>
        <fullName evidence="4">Glycosyltransferase involved in cell wall bisynthesis</fullName>
    </submittedName>
</protein>
<dbReference type="PANTHER" id="PTHR12526">
    <property type="entry name" value="GLYCOSYLTRANSFERASE"/>
    <property type="match status" value="1"/>
</dbReference>
<dbReference type="OrthoDB" id="529131at2"/>
<dbReference type="InterPro" id="IPR028098">
    <property type="entry name" value="Glyco_trans_4-like_N"/>
</dbReference>
<feature type="domain" description="Glycosyltransferase subfamily 4-like N-terminal" evidence="3">
    <location>
        <begin position="51"/>
        <end position="152"/>
    </location>
</feature>
<proteinExistence type="predicted"/>